<dbReference type="SUPFAM" id="SSF56925">
    <property type="entry name" value="OMPA-like"/>
    <property type="match status" value="1"/>
</dbReference>
<gene>
    <name evidence="2" type="ORF">ATI61_11341</name>
</gene>
<protein>
    <recommendedName>
        <fullName evidence="4">Outer membrane protein beta-barrel domain-containing protein</fullName>
    </recommendedName>
</protein>
<sequence>MQGRIAMLCLASLLTVTSARAQQAQTSAAETQAAPTAPRLNGLQGVGDIDVRGVLNADIVLAFVDVGVGVDVGVLQLGPGVLALGGEFQAGVCFTACLLLNTLTGYSWSNMFYSPHARATYHLLPGNSPGLEKVDLYGLALVGATITTTRVAGDVSGTSFEYVGSDVGPSVGLGLGGKYFFNDNLFFGAEGRLRYSSGQYTYSARAGNVTISDSQSTWSLSGFNVQLFAGLRL</sequence>
<comment type="caution">
    <text evidence="2">The sequence shown here is derived from an EMBL/GenBank/DDBJ whole genome shotgun (WGS) entry which is preliminary data.</text>
</comment>
<evidence type="ECO:0000256" key="1">
    <source>
        <dbReference type="SAM" id="SignalP"/>
    </source>
</evidence>
<keyword evidence="1" id="KW-0732">Signal</keyword>
<feature type="chain" id="PRO_5045344961" description="Outer membrane protein beta-barrel domain-containing protein" evidence="1">
    <location>
        <begin position="22"/>
        <end position="233"/>
    </location>
</feature>
<evidence type="ECO:0000313" key="2">
    <source>
        <dbReference type="EMBL" id="REG24978.1"/>
    </source>
</evidence>
<organism evidence="2 3">
    <name type="scientific">Archangium gephyra</name>
    <dbReference type="NCBI Taxonomy" id="48"/>
    <lineage>
        <taxon>Bacteria</taxon>
        <taxon>Pseudomonadati</taxon>
        <taxon>Myxococcota</taxon>
        <taxon>Myxococcia</taxon>
        <taxon>Myxococcales</taxon>
        <taxon>Cystobacterineae</taxon>
        <taxon>Archangiaceae</taxon>
        <taxon>Archangium</taxon>
    </lineage>
</organism>
<dbReference type="InterPro" id="IPR011250">
    <property type="entry name" value="OMP/PagP_B-barrel"/>
</dbReference>
<proteinExistence type="predicted"/>
<keyword evidence="3" id="KW-1185">Reference proteome</keyword>
<evidence type="ECO:0000313" key="3">
    <source>
        <dbReference type="Proteomes" id="UP000256345"/>
    </source>
</evidence>
<accession>A0ABX9JR18</accession>
<dbReference type="Proteomes" id="UP000256345">
    <property type="component" value="Unassembled WGS sequence"/>
</dbReference>
<name>A0ABX9JR18_9BACT</name>
<dbReference type="RefSeq" id="WP_147333140.1">
    <property type="nucleotide sequence ID" value="NZ_CP011509.1"/>
</dbReference>
<evidence type="ECO:0008006" key="4">
    <source>
        <dbReference type="Google" id="ProtNLM"/>
    </source>
</evidence>
<dbReference type="EMBL" id="QUMU01000013">
    <property type="protein sequence ID" value="REG24978.1"/>
    <property type="molecule type" value="Genomic_DNA"/>
</dbReference>
<feature type="signal peptide" evidence="1">
    <location>
        <begin position="1"/>
        <end position="21"/>
    </location>
</feature>
<reference evidence="2 3" key="1">
    <citation type="submission" date="2018-08" db="EMBL/GenBank/DDBJ databases">
        <title>Genomic Encyclopedia of Archaeal and Bacterial Type Strains, Phase II (KMG-II): from individual species to whole genera.</title>
        <authorList>
            <person name="Goeker M."/>
        </authorList>
    </citation>
    <scope>NUCLEOTIDE SEQUENCE [LARGE SCALE GENOMIC DNA]</scope>
    <source>
        <strain evidence="2 3">DSM 2261</strain>
    </source>
</reference>